<dbReference type="AlphaFoldDB" id="A0A163K794"/>
<dbReference type="STRING" id="4829.A0A163K794"/>
<organism evidence="2">
    <name type="scientific">Absidia glauca</name>
    <name type="common">Pin mould</name>
    <dbReference type="NCBI Taxonomy" id="4829"/>
    <lineage>
        <taxon>Eukaryota</taxon>
        <taxon>Fungi</taxon>
        <taxon>Fungi incertae sedis</taxon>
        <taxon>Mucoromycota</taxon>
        <taxon>Mucoromycotina</taxon>
        <taxon>Mucoromycetes</taxon>
        <taxon>Mucorales</taxon>
        <taxon>Cunninghamellaceae</taxon>
        <taxon>Absidia</taxon>
    </lineage>
</organism>
<dbReference type="InParanoid" id="A0A163K794"/>
<dbReference type="Pfam" id="PF14497">
    <property type="entry name" value="GST_C_3"/>
    <property type="match status" value="1"/>
</dbReference>
<dbReference type="InterPro" id="IPR004046">
    <property type="entry name" value="GST_C"/>
</dbReference>
<accession>A0A163K794</accession>
<dbReference type="PANTHER" id="PTHR11571">
    <property type="entry name" value="GLUTATHIONE S-TRANSFERASE"/>
    <property type="match status" value="1"/>
</dbReference>
<evidence type="ECO:0000259" key="1">
    <source>
        <dbReference type="PROSITE" id="PS50405"/>
    </source>
</evidence>
<dbReference type="PROSITE" id="PS50405">
    <property type="entry name" value="GST_CTER"/>
    <property type="match status" value="1"/>
</dbReference>
<reference evidence="2" key="1">
    <citation type="submission" date="2016-04" db="EMBL/GenBank/DDBJ databases">
        <authorList>
            <person name="Evans L.H."/>
            <person name="Alamgir A."/>
            <person name="Owens N."/>
            <person name="Weber N.D."/>
            <person name="Virtaneva K."/>
            <person name="Barbian K."/>
            <person name="Babar A."/>
            <person name="Rosenke K."/>
        </authorList>
    </citation>
    <scope>NUCLEOTIDE SEQUENCE [LARGE SCALE GENOMIC DNA]</scope>
    <source>
        <strain evidence="2">CBS 101.48</strain>
    </source>
</reference>
<dbReference type="InterPro" id="IPR050213">
    <property type="entry name" value="GST_superfamily"/>
</dbReference>
<dbReference type="GO" id="GO:0006749">
    <property type="term" value="P:glutathione metabolic process"/>
    <property type="evidence" value="ECO:0007669"/>
    <property type="project" value="TreeGrafter"/>
</dbReference>
<dbReference type="SUPFAM" id="SSF52833">
    <property type="entry name" value="Thioredoxin-like"/>
    <property type="match status" value="1"/>
</dbReference>
<dbReference type="PANTHER" id="PTHR11571:SF150">
    <property type="entry name" value="GLUTATHIONE S-TRANSFERASE"/>
    <property type="match status" value="1"/>
</dbReference>
<keyword evidence="3" id="KW-1185">Reference proteome</keyword>
<dbReference type="InterPro" id="IPR036249">
    <property type="entry name" value="Thioredoxin-like_sf"/>
</dbReference>
<dbReference type="SUPFAM" id="SSF47616">
    <property type="entry name" value="GST C-terminal domain-like"/>
    <property type="match status" value="1"/>
</dbReference>
<dbReference type="InterPro" id="IPR010987">
    <property type="entry name" value="Glutathione-S-Trfase_C-like"/>
</dbReference>
<dbReference type="OrthoDB" id="414243at2759"/>
<name>A0A163K794_ABSGL</name>
<protein>
    <recommendedName>
        <fullName evidence="1">GST C-terminal domain-containing protein</fullName>
    </recommendedName>
</protein>
<dbReference type="Gene3D" id="1.20.1050.10">
    <property type="match status" value="1"/>
</dbReference>
<dbReference type="Gene3D" id="3.40.30.10">
    <property type="entry name" value="Glutaredoxin"/>
    <property type="match status" value="1"/>
</dbReference>
<dbReference type="EMBL" id="LT554417">
    <property type="protein sequence ID" value="SAM04893.1"/>
    <property type="molecule type" value="Genomic_DNA"/>
</dbReference>
<proteinExistence type="predicted"/>
<feature type="domain" description="GST C-terminal" evidence="1">
    <location>
        <begin position="96"/>
        <end position="187"/>
    </location>
</feature>
<evidence type="ECO:0000313" key="3">
    <source>
        <dbReference type="Proteomes" id="UP000078561"/>
    </source>
</evidence>
<dbReference type="Proteomes" id="UP000078561">
    <property type="component" value="Unassembled WGS sequence"/>
</dbReference>
<dbReference type="InterPro" id="IPR036282">
    <property type="entry name" value="Glutathione-S-Trfase_C_sf"/>
</dbReference>
<sequence>MAITSVVLHYFQIENYPATTGLGEHLNLFLKDSGIEMKYIRHTHAEWPEIKEDLTKNKKVLHPTMPFVEVNGKYFNKTAPTMRYLSKQLGKYEGANDEESYQLDVVSDIVRDQFGSLFPLFFSKEEEKLQEHFEKDIKKYLAAYERIYAQNGGPYILGEKDYPHIAKFIQAVNQRPNLSGYFASLKN</sequence>
<gene>
    <name evidence="2" type="primary">ABSGL_10759.1 scaffold 12033</name>
</gene>
<evidence type="ECO:0000313" key="2">
    <source>
        <dbReference type="EMBL" id="SAM04893.1"/>
    </source>
</evidence>
<dbReference type="GO" id="GO:0004364">
    <property type="term" value="F:glutathione transferase activity"/>
    <property type="evidence" value="ECO:0007669"/>
    <property type="project" value="TreeGrafter"/>
</dbReference>